<keyword evidence="5" id="KW-0131">Cell cycle</keyword>
<evidence type="ECO:0000313" key="7">
    <source>
        <dbReference type="EMBL" id="RVU26524.1"/>
    </source>
</evidence>
<evidence type="ECO:0000256" key="2">
    <source>
        <dbReference type="ARBA" id="ARBA00022737"/>
    </source>
</evidence>
<dbReference type="GO" id="GO:0005737">
    <property type="term" value="C:cytoplasm"/>
    <property type="evidence" value="ECO:0007669"/>
    <property type="project" value="TreeGrafter"/>
</dbReference>
<dbReference type="PANTHER" id="PTHR12558:SF9">
    <property type="entry name" value="CELL DIVISION CYCLE PROTEIN 16 HOMOLOG"/>
    <property type="match status" value="1"/>
</dbReference>
<reference evidence="7 8" key="1">
    <citation type="submission" date="2019-01" db="EMBL/GenBank/DDBJ databases">
        <authorList>
            <person name="Chen W.-M."/>
        </authorList>
    </citation>
    <scope>NUCLEOTIDE SEQUENCE [LARGE SCALE GENOMIC DNA]</scope>
    <source>
        <strain evidence="7 8">FSY-15</strain>
    </source>
</reference>
<dbReference type="OrthoDB" id="9814448at2"/>
<keyword evidence="4" id="KW-0833">Ubl conjugation pathway</keyword>
<dbReference type="EMBL" id="SACY01000001">
    <property type="protein sequence ID" value="RVU26524.1"/>
    <property type="molecule type" value="Genomic_DNA"/>
</dbReference>
<feature type="repeat" description="TPR" evidence="6">
    <location>
        <begin position="470"/>
        <end position="503"/>
    </location>
</feature>
<keyword evidence="2" id="KW-0677">Repeat</keyword>
<dbReference type="InterPro" id="IPR011990">
    <property type="entry name" value="TPR-like_helical_dom_sf"/>
</dbReference>
<dbReference type="Pfam" id="PF12895">
    <property type="entry name" value="ANAPC3"/>
    <property type="match status" value="1"/>
</dbReference>
<protein>
    <submittedName>
        <fullName evidence="7">Tetratricopeptide repeat protein</fullName>
    </submittedName>
</protein>
<dbReference type="InterPro" id="IPR019734">
    <property type="entry name" value="TPR_rpt"/>
</dbReference>
<dbReference type="PROSITE" id="PS50005">
    <property type="entry name" value="TPR"/>
    <property type="match status" value="2"/>
</dbReference>
<dbReference type="Gene3D" id="1.25.40.10">
    <property type="entry name" value="Tetratricopeptide repeat domain"/>
    <property type="match status" value="8"/>
</dbReference>
<proteinExistence type="predicted"/>
<evidence type="ECO:0000313" key="8">
    <source>
        <dbReference type="Proteomes" id="UP000282832"/>
    </source>
</evidence>
<keyword evidence="6" id="KW-0802">TPR repeat</keyword>
<dbReference type="GO" id="GO:0051301">
    <property type="term" value="P:cell division"/>
    <property type="evidence" value="ECO:0007669"/>
    <property type="project" value="UniProtKB-KW"/>
</dbReference>
<evidence type="ECO:0000256" key="4">
    <source>
        <dbReference type="ARBA" id="ARBA00022786"/>
    </source>
</evidence>
<evidence type="ECO:0000256" key="3">
    <source>
        <dbReference type="ARBA" id="ARBA00022776"/>
    </source>
</evidence>
<sequence length="1007" mass="114105">MKKNKITYRVIYFCTFLITAHLGFSQQTLSFRDHSLHFRQAKEYFDAKNYVAAKEEFTQYLQKLEPINGEQAGQKVLAEYYITMSSLYLSQPESEVLAERFVSNHPEHPQSIKLLRGIGNFFYENADYTKAIKYLSRSSETNLEAKYKLGVSYYEMKSLKNALKIFDEIKIEREEEFAFAASYYSAVINFQEKRFADAVSDFQRAENSSKFRAEIPNWVSMCYYHQGKFNELLNYAEPILKQNSNSYKLDGLSILVAEVQFKLGYFEKAVYNFGLAEKLNPSAIDNGVKYRFGYSLYKTNQFAKAADVLKPLIIKKDTLSQYASMTLGLAQLKAGNLEATLDALSIAKSLSFNKNIQEDAAFNYAKVLLDMGKASETIYEIQNFNKTFPGSKYAEEASEIVADAFINSNNLNAALDYLKGIQNKTPKLNLAFQTLSYNLGVSAYNQNKLEEAITLFNNAASISESKDIQANATFGKAEAYSQLKNYQEAIQIYSPLLVSQPEVANPSDFQQKVRLGLAYAYFNIKEFTKANVLFKTYADKMLASPESKGNPNILLRLADTYLVSKNYDDALVYYTKAIDQIKTDKDYAIYQRGLTLSYLNKETEAKQAFRKIRTDYPNSKYLDDAIYQENLISFNNNKYKDAIVGFTDLIENKSNSPYLSSALLKRAQSFGNTNQHELAIKDYKKIITSFATDKNAKEALLGLQEELNEVGRPEEFGELLSAFQSGAPETEENIDLQFNAAKSIYLGEKYDKAIPALKGFLSKHPENERVTEVTYLIADAANRIGDKPTALEFYGKIINQNVHPQVNKAIQRSAEIEFENKNYAASTVLYQKLQTRNISANEFISSDFGILRNFLESNSIDSATVVAERLLANSSLGNDEKFKLCKQFIDIQINLKNQEGEVNWLQKSLAYDKGDLAATSQLRIAQILFDQKKYKESSEMILDKFRNDFAEASDNIVGKAYLLLANNFIALNNLPQAKATLKSIIDNSEDKEVVELAKSKLATLPSK</sequence>
<dbReference type="Proteomes" id="UP000282832">
    <property type="component" value="Unassembled WGS sequence"/>
</dbReference>
<dbReference type="RefSeq" id="WP_127802077.1">
    <property type="nucleotide sequence ID" value="NZ_SACY01000001.1"/>
</dbReference>
<dbReference type="SMART" id="SM00028">
    <property type="entry name" value="TPR"/>
    <property type="match status" value="10"/>
</dbReference>
<keyword evidence="3" id="KW-0498">Mitosis</keyword>
<gene>
    <name evidence="7" type="ORF">EOJ36_00580</name>
</gene>
<comment type="caution">
    <text evidence="7">The sequence shown here is derived from an EMBL/GenBank/DDBJ whole genome shotgun (WGS) entry which is preliminary data.</text>
</comment>
<organism evidence="7 8">
    <name type="scientific">Sandaracinomonas limnophila</name>
    <dbReference type="NCBI Taxonomy" id="1862386"/>
    <lineage>
        <taxon>Bacteria</taxon>
        <taxon>Pseudomonadati</taxon>
        <taxon>Bacteroidota</taxon>
        <taxon>Cytophagia</taxon>
        <taxon>Cytophagales</taxon>
        <taxon>Flectobacillaceae</taxon>
        <taxon>Sandaracinomonas</taxon>
    </lineage>
</organism>
<dbReference type="Pfam" id="PF13432">
    <property type="entry name" value="TPR_16"/>
    <property type="match status" value="1"/>
</dbReference>
<name>A0A437PW82_9BACT</name>
<dbReference type="GO" id="GO:0031145">
    <property type="term" value="P:anaphase-promoting complex-dependent catabolic process"/>
    <property type="evidence" value="ECO:0007669"/>
    <property type="project" value="TreeGrafter"/>
</dbReference>
<evidence type="ECO:0000256" key="5">
    <source>
        <dbReference type="ARBA" id="ARBA00023306"/>
    </source>
</evidence>
<dbReference type="Pfam" id="PF13174">
    <property type="entry name" value="TPR_6"/>
    <property type="match status" value="2"/>
</dbReference>
<evidence type="ECO:0000256" key="6">
    <source>
        <dbReference type="PROSITE-ProRule" id="PRU00339"/>
    </source>
</evidence>
<dbReference type="SUPFAM" id="SSF48452">
    <property type="entry name" value="TPR-like"/>
    <property type="match status" value="4"/>
</dbReference>
<evidence type="ECO:0000256" key="1">
    <source>
        <dbReference type="ARBA" id="ARBA00022618"/>
    </source>
</evidence>
<dbReference type="AlphaFoldDB" id="A0A437PW82"/>
<feature type="repeat" description="TPR" evidence="6">
    <location>
        <begin position="551"/>
        <end position="584"/>
    </location>
</feature>
<keyword evidence="8" id="KW-1185">Reference proteome</keyword>
<dbReference type="PANTHER" id="PTHR12558">
    <property type="entry name" value="CELL DIVISION CYCLE 16,23,27"/>
    <property type="match status" value="1"/>
</dbReference>
<dbReference type="GO" id="GO:0016567">
    <property type="term" value="P:protein ubiquitination"/>
    <property type="evidence" value="ECO:0007669"/>
    <property type="project" value="TreeGrafter"/>
</dbReference>
<keyword evidence="1" id="KW-0132">Cell division</keyword>
<accession>A0A437PW82</accession>